<dbReference type="AlphaFoldDB" id="A0AAN9AQ37"/>
<comment type="caution">
    <text evidence="3">The sequence shown here is derived from an EMBL/GenBank/DDBJ whole genome shotgun (WGS) entry which is preliminary data.</text>
</comment>
<feature type="compositionally biased region" description="Basic and acidic residues" evidence="1">
    <location>
        <begin position="9"/>
        <end position="33"/>
    </location>
</feature>
<dbReference type="SMART" id="SM00186">
    <property type="entry name" value="FBG"/>
    <property type="match status" value="1"/>
</dbReference>
<evidence type="ECO:0000313" key="4">
    <source>
        <dbReference type="Proteomes" id="UP001374579"/>
    </source>
</evidence>
<keyword evidence="4" id="KW-1185">Reference proteome</keyword>
<dbReference type="PROSITE" id="PS51406">
    <property type="entry name" value="FIBRINOGEN_C_2"/>
    <property type="match status" value="1"/>
</dbReference>
<sequence length="97" mass="11452">MRQNIFTIENRRRTEDELPEERAGRKQEWRGDHLPSTIYPDNVTPLQVYCDEDTDCGGWTVCQRRMDGSVDFYRSWVEYQNGFGNLTGEFWLGKAIV</sequence>
<reference evidence="3 4" key="1">
    <citation type="submission" date="2024-02" db="EMBL/GenBank/DDBJ databases">
        <title>Chromosome-scale genome assembly of the rough periwinkle Littorina saxatilis.</title>
        <authorList>
            <person name="De Jode A."/>
            <person name="Faria R."/>
            <person name="Formenti G."/>
            <person name="Sims Y."/>
            <person name="Smith T.P."/>
            <person name="Tracey A."/>
            <person name="Wood J.M.D."/>
            <person name="Zagrodzka Z.B."/>
            <person name="Johannesson K."/>
            <person name="Butlin R.K."/>
            <person name="Leder E.H."/>
        </authorList>
    </citation>
    <scope>NUCLEOTIDE SEQUENCE [LARGE SCALE GENOMIC DNA]</scope>
    <source>
        <strain evidence="3">Snail1</strain>
        <tissue evidence="3">Muscle</tissue>
    </source>
</reference>
<dbReference type="EMBL" id="JBAMIC010000024">
    <property type="protein sequence ID" value="KAK7091072.1"/>
    <property type="molecule type" value="Genomic_DNA"/>
</dbReference>
<dbReference type="InterPro" id="IPR036056">
    <property type="entry name" value="Fibrinogen-like_C"/>
</dbReference>
<dbReference type="InterPro" id="IPR002181">
    <property type="entry name" value="Fibrinogen_a/b/g_C_dom"/>
</dbReference>
<accession>A0AAN9AQ37</accession>
<gene>
    <name evidence="3" type="ORF">V1264_010785</name>
</gene>
<feature type="region of interest" description="Disordered" evidence="1">
    <location>
        <begin position="1"/>
        <end position="34"/>
    </location>
</feature>
<evidence type="ECO:0000259" key="2">
    <source>
        <dbReference type="PROSITE" id="PS51406"/>
    </source>
</evidence>
<protein>
    <recommendedName>
        <fullName evidence="2">Fibrinogen C-terminal domain-containing protein</fullName>
    </recommendedName>
</protein>
<evidence type="ECO:0000313" key="3">
    <source>
        <dbReference type="EMBL" id="KAK7091072.1"/>
    </source>
</evidence>
<evidence type="ECO:0000256" key="1">
    <source>
        <dbReference type="SAM" id="MobiDB-lite"/>
    </source>
</evidence>
<feature type="domain" description="Fibrinogen C-terminal" evidence="2">
    <location>
        <begin position="13"/>
        <end position="97"/>
    </location>
</feature>
<dbReference type="SUPFAM" id="SSF56496">
    <property type="entry name" value="Fibrinogen C-terminal domain-like"/>
    <property type="match status" value="1"/>
</dbReference>
<dbReference type="GO" id="GO:0005615">
    <property type="term" value="C:extracellular space"/>
    <property type="evidence" value="ECO:0007669"/>
    <property type="project" value="TreeGrafter"/>
</dbReference>
<proteinExistence type="predicted"/>
<dbReference type="PANTHER" id="PTHR19143:SF458">
    <property type="entry name" value="FIBRINOGEN C-TERMINAL DOMAIN-CONTAINING PROTEIN-RELATED"/>
    <property type="match status" value="1"/>
</dbReference>
<dbReference type="InterPro" id="IPR014716">
    <property type="entry name" value="Fibrinogen_a/b/g_C_1"/>
</dbReference>
<dbReference type="Gene3D" id="3.90.215.10">
    <property type="entry name" value="Gamma Fibrinogen, chain A, domain 1"/>
    <property type="match status" value="1"/>
</dbReference>
<dbReference type="Proteomes" id="UP001374579">
    <property type="component" value="Unassembled WGS sequence"/>
</dbReference>
<organism evidence="3 4">
    <name type="scientific">Littorina saxatilis</name>
    <dbReference type="NCBI Taxonomy" id="31220"/>
    <lineage>
        <taxon>Eukaryota</taxon>
        <taxon>Metazoa</taxon>
        <taxon>Spiralia</taxon>
        <taxon>Lophotrochozoa</taxon>
        <taxon>Mollusca</taxon>
        <taxon>Gastropoda</taxon>
        <taxon>Caenogastropoda</taxon>
        <taxon>Littorinimorpha</taxon>
        <taxon>Littorinoidea</taxon>
        <taxon>Littorinidae</taxon>
        <taxon>Littorina</taxon>
    </lineage>
</organism>
<name>A0AAN9AQ37_9CAEN</name>
<dbReference type="InterPro" id="IPR050373">
    <property type="entry name" value="Fibrinogen_C-term_domain"/>
</dbReference>
<dbReference type="PANTHER" id="PTHR19143">
    <property type="entry name" value="FIBRINOGEN/TENASCIN/ANGIOPOEITIN"/>
    <property type="match status" value="1"/>
</dbReference>
<dbReference type="Pfam" id="PF00147">
    <property type="entry name" value="Fibrinogen_C"/>
    <property type="match status" value="1"/>
</dbReference>